<evidence type="ECO:0000256" key="3">
    <source>
        <dbReference type="ARBA" id="ARBA00023002"/>
    </source>
</evidence>
<protein>
    <submittedName>
        <fullName evidence="6">Monoamine oxidase</fullName>
    </submittedName>
</protein>
<dbReference type="InterPro" id="IPR002937">
    <property type="entry name" value="Amino_oxidase"/>
</dbReference>
<evidence type="ECO:0000259" key="5">
    <source>
        <dbReference type="Pfam" id="PF01593"/>
    </source>
</evidence>
<evidence type="ECO:0000256" key="2">
    <source>
        <dbReference type="ARBA" id="ARBA00005995"/>
    </source>
</evidence>
<dbReference type="Gene3D" id="3.50.50.60">
    <property type="entry name" value="FAD/NAD(P)-binding domain"/>
    <property type="match status" value="1"/>
</dbReference>
<dbReference type="Proteomes" id="UP000248917">
    <property type="component" value="Unassembled WGS sequence"/>
</dbReference>
<comment type="caution">
    <text evidence="6">The sequence shown here is derived from an EMBL/GenBank/DDBJ whole genome shotgun (WGS) entry which is preliminary data.</text>
</comment>
<feature type="binding site" evidence="4">
    <location>
        <position position="16"/>
    </location>
    <ligand>
        <name>FAD</name>
        <dbReference type="ChEBI" id="CHEBI:57692"/>
    </ligand>
</feature>
<organism evidence="6 7">
    <name type="scientific">Algoriphagus aquaeductus</name>
    <dbReference type="NCBI Taxonomy" id="475299"/>
    <lineage>
        <taxon>Bacteria</taxon>
        <taxon>Pseudomonadati</taxon>
        <taxon>Bacteroidota</taxon>
        <taxon>Cytophagia</taxon>
        <taxon>Cytophagales</taxon>
        <taxon>Cyclobacteriaceae</taxon>
        <taxon>Algoriphagus</taxon>
    </lineage>
</organism>
<name>A0A326RSK8_9BACT</name>
<keyword evidence="7" id="KW-1185">Reference proteome</keyword>
<dbReference type="PANTHER" id="PTHR43563">
    <property type="entry name" value="AMINE OXIDASE"/>
    <property type="match status" value="1"/>
</dbReference>
<evidence type="ECO:0000256" key="4">
    <source>
        <dbReference type="PIRSR" id="PIRSR601613-1"/>
    </source>
</evidence>
<dbReference type="InterPro" id="IPR036188">
    <property type="entry name" value="FAD/NAD-bd_sf"/>
</dbReference>
<proteinExistence type="inferred from homology"/>
<dbReference type="SUPFAM" id="SSF51905">
    <property type="entry name" value="FAD/NAD(P)-binding domain"/>
    <property type="match status" value="1"/>
</dbReference>
<comment type="cofactor">
    <cofactor evidence="1">
        <name>FAD</name>
        <dbReference type="ChEBI" id="CHEBI:57692"/>
    </cofactor>
</comment>
<dbReference type="AlphaFoldDB" id="A0A326RSK8"/>
<accession>A0A326RSK8</accession>
<dbReference type="RefSeq" id="WP_111393355.1">
    <property type="nucleotide sequence ID" value="NZ_QKTX01000009.1"/>
</dbReference>
<evidence type="ECO:0000256" key="1">
    <source>
        <dbReference type="ARBA" id="ARBA00001974"/>
    </source>
</evidence>
<feature type="binding site" evidence="4">
    <location>
        <position position="424"/>
    </location>
    <ligand>
        <name>FAD</name>
        <dbReference type="ChEBI" id="CHEBI:57692"/>
    </ligand>
</feature>
<dbReference type="OrthoDB" id="56323at2"/>
<feature type="binding site" evidence="4">
    <location>
        <position position="341"/>
    </location>
    <ligand>
        <name>substrate</name>
    </ligand>
</feature>
<evidence type="ECO:0000313" key="6">
    <source>
        <dbReference type="EMBL" id="PZV82211.1"/>
    </source>
</evidence>
<feature type="domain" description="Amine oxidase" evidence="5">
    <location>
        <begin position="15"/>
        <end position="448"/>
    </location>
</feature>
<dbReference type="EMBL" id="QKTX01000009">
    <property type="protein sequence ID" value="PZV82211.1"/>
    <property type="molecule type" value="Genomic_DNA"/>
</dbReference>
<feature type="binding site" evidence="4">
    <location>
        <begin position="35"/>
        <end position="36"/>
    </location>
    <ligand>
        <name>FAD</name>
        <dbReference type="ChEBI" id="CHEBI:57692"/>
    </ligand>
</feature>
<keyword evidence="3" id="KW-0560">Oxidoreductase</keyword>
<sequence length="454" mass="51160">MSIPQVEAVIVGGGFSGISAAKKLHEAGLSFAVLEARERLGGRVYTKRFDDKLYLDFGGQWIGPTQDRMYALCHEYGIDYFETYNEGKNILDLGERLKTYRGTIPTLDIFSLLNLDWVIRKLEKLARQIDIHKPWNHPKAAQYDQQSLEDFLRRNTKTKACYQVIRIGCETIFACDPDQLSLLHALFYIRSGTSLDCLINIKNGAQQHRMVGGMQSLIEAMAQPFLEKIRFNSPVRAIRYSSGEALIQCDGFSIKAAHVIVAIPPPLLSEIHFSPPLPSEKQRLLANYPMGKAGKCFMVYQEPFWRKSGFSGQALADDKFAFQTLFDCSPKDGKPGILMAFTLGSRADDFFKKNKTDRQAEMQEMVERYFGKEAASPIRYEDFTMTDEIWARGCYAALMQKNAWSESQDTYRKSTPPLYFAGTEAAVRWHGYIEGAVLAGEAAAAEILASSQYG</sequence>
<comment type="similarity">
    <text evidence="2">Belongs to the flavin monoamine oxidase family.</text>
</comment>
<dbReference type="InterPro" id="IPR050703">
    <property type="entry name" value="Flavin_MAO"/>
</dbReference>
<evidence type="ECO:0000313" key="7">
    <source>
        <dbReference type="Proteomes" id="UP000248917"/>
    </source>
</evidence>
<dbReference type="PRINTS" id="PR00757">
    <property type="entry name" value="AMINEOXDASEF"/>
</dbReference>
<dbReference type="GO" id="GO:0016491">
    <property type="term" value="F:oxidoreductase activity"/>
    <property type="evidence" value="ECO:0007669"/>
    <property type="project" value="UniProtKB-KW"/>
</dbReference>
<dbReference type="InterPro" id="IPR001613">
    <property type="entry name" value="Flavin_amine_oxidase"/>
</dbReference>
<dbReference type="Pfam" id="PF01593">
    <property type="entry name" value="Amino_oxidase"/>
    <property type="match status" value="1"/>
</dbReference>
<feature type="binding site" evidence="4">
    <location>
        <position position="235"/>
    </location>
    <ligand>
        <name>FAD</name>
        <dbReference type="ChEBI" id="CHEBI:57692"/>
    </ligand>
</feature>
<dbReference type="PANTHER" id="PTHR43563:SF1">
    <property type="entry name" value="AMINE OXIDASE [FLAVIN-CONTAINING] B"/>
    <property type="match status" value="1"/>
</dbReference>
<reference evidence="6 7" key="1">
    <citation type="submission" date="2018-06" db="EMBL/GenBank/DDBJ databases">
        <title>Genomic Encyclopedia of Archaeal and Bacterial Type Strains, Phase II (KMG-II): from individual species to whole genera.</title>
        <authorList>
            <person name="Goeker M."/>
        </authorList>
    </citation>
    <scope>NUCLEOTIDE SEQUENCE [LARGE SCALE GENOMIC DNA]</scope>
    <source>
        <strain evidence="6 7">T4</strain>
    </source>
</reference>
<dbReference type="SUPFAM" id="SSF54373">
    <property type="entry name" value="FAD-linked reductases, C-terminal domain"/>
    <property type="match status" value="1"/>
</dbReference>
<gene>
    <name evidence="6" type="ORF">CLV31_10972</name>
</gene>